<dbReference type="EMBL" id="JPMI01000367">
    <property type="protein sequence ID" value="KFA87545.1"/>
    <property type="molecule type" value="Genomic_DNA"/>
</dbReference>
<feature type="coiled-coil region" evidence="1">
    <location>
        <begin position="17"/>
        <end position="71"/>
    </location>
</feature>
<name>A0A084SGG0_9BACT</name>
<reference evidence="2 3" key="1">
    <citation type="submission" date="2014-07" db="EMBL/GenBank/DDBJ databases">
        <title>Draft Genome Sequence of Gephyronic Acid Producer, Cystobacter violaceus Strain Cb vi76.</title>
        <authorList>
            <person name="Stevens D.C."/>
            <person name="Young J."/>
            <person name="Carmichael R."/>
            <person name="Tan J."/>
            <person name="Taylor R.E."/>
        </authorList>
    </citation>
    <scope>NUCLEOTIDE SEQUENCE [LARGE SCALE GENOMIC DNA]</scope>
    <source>
        <strain evidence="2 3">Cb vi76</strain>
    </source>
</reference>
<keyword evidence="1" id="KW-0175">Coiled coil</keyword>
<dbReference type="Proteomes" id="UP000028547">
    <property type="component" value="Unassembled WGS sequence"/>
</dbReference>
<sequence length="196" mass="21167">MPRERADGGHEQMGIGVQALESELQRLRVQRALLQQVSGMGGTSGALAGYLRESDKRIQFLETHLEEARMEEPLRLALGGSEGTPSGAFCGGYYGFEVEFSYHMAGGGVTTRAGWTEFGPFGPYTKQLYVQATGWVDGIPPDQTSQMSDPFTATCCVSIETSAGAYPTFTPGLEGVGYIFGSSGCGSPRYFRAWNY</sequence>
<evidence type="ECO:0000313" key="2">
    <source>
        <dbReference type="EMBL" id="KFA87545.1"/>
    </source>
</evidence>
<evidence type="ECO:0000313" key="3">
    <source>
        <dbReference type="Proteomes" id="UP000028547"/>
    </source>
</evidence>
<dbReference type="AlphaFoldDB" id="A0A084SGG0"/>
<organism evidence="2 3">
    <name type="scientific">Archangium violaceum Cb vi76</name>
    <dbReference type="NCBI Taxonomy" id="1406225"/>
    <lineage>
        <taxon>Bacteria</taxon>
        <taxon>Pseudomonadati</taxon>
        <taxon>Myxococcota</taxon>
        <taxon>Myxococcia</taxon>
        <taxon>Myxococcales</taxon>
        <taxon>Cystobacterineae</taxon>
        <taxon>Archangiaceae</taxon>
        <taxon>Archangium</taxon>
    </lineage>
</organism>
<comment type="caution">
    <text evidence="2">The sequence shown here is derived from an EMBL/GenBank/DDBJ whole genome shotgun (WGS) entry which is preliminary data.</text>
</comment>
<gene>
    <name evidence="2" type="ORF">Q664_46810</name>
</gene>
<accession>A0A084SGG0</accession>
<protein>
    <submittedName>
        <fullName evidence="2">Uncharacterized protein</fullName>
    </submittedName>
</protein>
<proteinExistence type="predicted"/>
<evidence type="ECO:0000256" key="1">
    <source>
        <dbReference type="SAM" id="Coils"/>
    </source>
</evidence>